<evidence type="ECO:0000313" key="1">
    <source>
        <dbReference type="EMBL" id="KAJ1676834.1"/>
    </source>
</evidence>
<accession>A0ACC1HR51</accession>
<protein>
    <submittedName>
        <fullName evidence="1">Uncharacterized protein</fullName>
    </submittedName>
</protein>
<gene>
    <name evidence="1" type="ORF">EV182_007413</name>
</gene>
<feature type="non-terminal residue" evidence="1">
    <location>
        <position position="109"/>
    </location>
</feature>
<comment type="caution">
    <text evidence="1">The sequence shown here is derived from an EMBL/GenBank/DDBJ whole genome shotgun (WGS) entry which is preliminary data.</text>
</comment>
<name>A0ACC1HR51_9FUNG</name>
<proteinExistence type="predicted"/>
<dbReference type="EMBL" id="JAMZIH010003416">
    <property type="protein sequence ID" value="KAJ1676834.1"/>
    <property type="molecule type" value="Genomic_DNA"/>
</dbReference>
<reference evidence="1" key="1">
    <citation type="submission" date="2022-06" db="EMBL/GenBank/DDBJ databases">
        <title>Phylogenomic reconstructions and comparative analyses of Kickxellomycotina fungi.</title>
        <authorList>
            <person name="Reynolds N.K."/>
            <person name="Stajich J.E."/>
            <person name="Barry K."/>
            <person name="Grigoriev I.V."/>
            <person name="Crous P."/>
            <person name="Smith M.E."/>
        </authorList>
    </citation>
    <scope>NUCLEOTIDE SEQUENCE</scope>
    <source>
        <strain evidence="1">RSA 2271</strain>
    </source>
</reference>
<dbReference type="Proteomes" id="UP001145114">
    <property type="component" value="Unassembled WGS sequence"/>
</dbReference>
<organism evidence="1 2">
    <name type="scientific">Spiromyces aspiralis</name>
    <dbReference type="NCBI Taxonomy" id="68401"/>
    <lineage>
        <taxon>Eukaryota</taxon>
        <taxon>Fungi</taxon>
        <taxon>Fungi incertae sedis</taxon>
        <taxon>Zoopagomycota</taxon>
        <taxon>Kickxellomycotina</taxon>
        <taxon>Kickxellomycetes</taxon>
        <taxon>Kickxellales</taxon>
        <taxon>Kickxellaceae</taxon>
        <taxon>Spiromyces</taxon>
    </lineage>
</organism>
<evidence type="ECO:0000313" key="2">
    <source>
        <dbReference type="Proteomes" id="UP001145114"/>
    </source>
</evidence>
<sequence length="109" mass="12823">MATCLARILAKGQQWTKRCLADISRSVARWWLWLVVTGCDGNAGDQSADDFEEMWELHVWDPPAFFLNTRVLTQMFLAMVSDREEVFSQVYQEYNKNFVHPRLFCLKED</sequence>
<keyword evidence="2" id="KW-1185">Reference proteome</keyword>